<keyword evidence="2" id="KW-1185">Reference proteome</keyword>
<evidence type="ECO:0000313" key="1">
    <source>
        <dbReference type="EMBL" id="ACV81638.1"/>
    </source>
</evidence>
<dbReference type="RefSeq" id="WP_015750438.1">
    <property type="nucleotide sequence ID" value="NC_013235.1"/>
</dbReference>
<sequence>MQVELRHSPSFAVVRLHLAPGEQFLGEAGVMVMQSFGVTVSSQMQGGFMSALKRSALGGESFFITTFTGHAQSPTWVDVAARLPGDATVIECRPDRPLVLTKGSWLASEMGVNLDTKWGGAKLLFGGEGGFVVHCTGQGKVVAGSFGALDLIELAPGQGFTIDTGHLVAYDDGMQVQLRKVAKGWIQTGKSGEGFVMDIQGPGRVWTQSRNANALVDWLTQVLPFSRS</sequence>
<dbReference type="HOGENOM" id="CLU_040551_4_1_11"/>
<accession>C8XDE8</accession>
<dbReference type="InterPro" id="IPR016031">
    <property type="entry name" value="Trp_RNA-bd_attenuator-like_dom"/>
</dbReference>
<dbReference type="InterPro" id="IPR036983">
    <property type="entry name" value="AIM24_sf"/>
</dbReference>
<dbReference type="KEGG" id="nml:Namu_5374"/>
<evidence type="ECO:0008006" key="3">
    <source>
        <dbReference type="Google" id="ProtNLM"/>
    </source>
</evidence>
<evidence type="ECO:0000313" key="2">
    <source>
        <dbReference type="Proteomes" id="UP000002218"/>
    </source>
</evidence>
<dbReference type="InterPro" id="IPR002838">
    <property type="entry name" value="AIM24"/>
</dbReference>
<dbReference type="AlphaFoldDB" id="C8XDE8"/>
<reference evidence="1 2" key="2">
    <citation type="journal article" date="2010" name="Stand. Genomic Sci.">
        <title>Complete genome sequence of Nakamurella multipartita type strain (Y-104).</title>
        <authorList>
            <person name="Tice H."/>
            <person name="Mayilraj S."/>
            <person name="Sims D."/>
            <person name="Lapidus A."/>
            <person name="Nolan M."/>
            <person name="Lucas S."/>
            <person name="Glavina Del Rio T."/>
            <person name="Copeland A."/>
            <person name="Cheng J.F."/>
            <person name="Meincke L."/>
            <person name="Bruce D."/>
            <person name="Goodwin L."/>
            <person name="Pitluck S."/>
            <person name="Ivanova N."/>
            <person name="Mavromatis K."/>
            <person name="Ovchinnikova G."/>
            <person name="Pati A."/>
            <person name="Chen A."/>
            <person name="Palaniappan K."/>
            <person name="Land M."/>
            <person name="Hauser L."/>
            <person name="Chang Y.J."/>
            <person name="Jeffries C.D."/>
            <person name="Detter J.C."/>
            <person name="Brettin T."/>
            <person name="Rohde M."/>
            <person name="Goker M."/>
            <person name="Bristow J."/>
            <person name="Eisen J.A."/>
            <person name="Markowitz V."/>
            <person name="Hugenholtz P."/>
            <person name="Kyrpides N.C."/>
            <person name="Klenk H.P."/>
            <person name="Chen F."/>
        </authorList>
    </citation>
    <scope>NUCLEOTIDE SEQUENCE [LARGE SCALE GENOMIC DNA]</scope>
    <source>
        <strain evidence="2">ATCC 700099 / DSM 44233 / CIP 104796 / JCM 9543 / NBRC 105858 / Y-104</strain>
    </source>
</reference>
<dbReference type="SUPFAM" id="SSF51219">
    <property type="entry name" value="TRAP-like"/>
    <property type="match status" value="1"/>
</dbReference>
<dbReference type="Proteomes" id="UP000002218">
    <property type="component" value="Chromosome"/>
</dbReference>
<dbReference type="EMBL" id="CP001737">
    <property type="protein sequence ID" value="ACV81638.1"/>
    <property type="molecule type" value="Genomic_DNA"/>
</dbReference>
<name>C8XDE8_NAKMY</name>
<dbReference type="InParanoid" id="C8XDE8"/>
<dbReference type="eggNOG" id="COG2013">
    <property type="taxonomic scope" value="Bacteria"/>
</dbReference>
<dbReference type="OrthoDB" id="9779518at2"/>
<reference evidence="2" key="1">
    <citation type="submission" date="2009-09" db="EMBL/GenBank/DDBJ databases">
        <title>The complete genome of Nakamurella multipartita DSM 44233.</title>
        <authorList>
            <consortium name="US DOE Joint Genome Institute (JGI-PGF)"/>
            <person name="Lucas S."/>
            <person name="Copeland A."/>
            <person name="Lapidus A."/>
            <person name="Glavina del Rio T."/>
            <person name="Dalin E."/>
            <person name="Tice H."/>
            <person name="Bruce D."/>
            <person name="Goodwin L."/>
            <person name="Pitluck S."/>
            <person name="Kyrpides N."/>
            <person name="Mavromatis K."/>
            <person name="Ivanova N."/>
            <person name="Ovchinnikova G."/>
            <person name="Sims D."/>
            <person name="Meincke L."/>
            <person name="Brettin T."/>
            <person name="Detter J.C."/>
            <person name="Han C."/>
            <person name="Larimer F."/>
            <person name="Land M."/>
            <person name="Hauser L."/>
            <person name="Markowitz V."/>
            <person name="Cheng J.-F."/>
            <person name="Hugenholtz P."/>
            <person name="Woyke T."/>
            <person name="Wu D."/>
            <person name="Klenk H.-P."/>
            <person name="Eisen J.A."/>
        </authorList>
    </citation>
    <scope>NUCLEOTIDE SEQUENCE [LARGE SCALE GENOMIC DNA]</scope>
    <source>
        <strain evidence="2">ATCC 700099 / DSM 44233 / CIP 104796 / JCM 9543 / NBRC 105858 / Y-104</strain>
    </source>
</reference>
<dbReference type="PANTHER" id="PTHR43657:SF1">
    <property type="entry name" value="ALTERED INHERITANCE OF MITOCHONDRIA PROTEIN 24, MITOCHONDRIAL"/>
    <property type="match status" value="1"/>
</dbReference>
<proteinExistence type="predicted"/>
<dbReference type="Gene3D" id="3.60.160.10">
    <property type="entry name" value="Mitochondrial biogenesis AIM24"/>
    <property type="match status" value="1"/>
</dbReference>
<gene>
    <name evidence="1" type="ordered locus">Namu_5374</name>
</gene>
<dbReference type="PANTHER" id="PTHR43657">
    <property type="entry name" value="TRYPTOPHAN RNA-BINDING ATTENUATOR PROTEIN-LIKE PROTEIN"/>
    <property type="match status" value="1"/>
</dbReference>
<dbReference type="NCBIfam" id="TIGR00266">
    <property type="entry name" value="TIGR00266 family protein"/>
    <property type="match status" value="1"/>
</dbReference>
<protein>
    <recommendedName>
        <fullName evidence="3">TIGR00266 family protein</fullName>
    </recommendedName>
</protein>
<organism evidence="1 2">
    <name type="scientific">Nakamurella multipartita (strain ATCC 700099 / DSM 44233 / CIP 104796 / JCM 9543 / NBRC 105858 / Y-104)</name>
    <name type="common">Microsphaera multipartita</name>
    <dbReference type="NCBI Taxonomy" id="479431"/>
    <lineage>
        <taxon>Bacteria</taxon>
        <taxon>Bacillati</taxon>
        <taxon>Actinomycetota</taxon>
        <taxon>Actinomycetes</taxon>
        <taxon>Nakamurellales</taxon>
        <taxon>Nakamurellaceae</taxon>
        <taxon>Nakamurella</taxon>
    </lineage>
</organism>
<dbReference type="Pfam" id="PF01987">
    <property type="entry name" value="AIM24"/>
    <property type="match status" value="1"/>
</dbReference>